<dbReference type="PANTHER" id="PTHR10704">
    <property type="entry name" value="CARBOHYDRATE SULFOTRANSFERASE"/>
    <property type="match status" value="1"/>
</dbReference>
<dbReference type="InterPro" id="IPR000863">
    <property type="entry name" value="Sulfotransferase_dom"/>
</dbReference>
<evidence type="ECO:0000313" key="3">
    <source>
        <dbReference type="Ensembl" id="ENSCSAVP00000011847.1"/>
    </source>
</evidence>
<organism evidence="3 4">
    <name type="scientific">Ciona savignyi</name>
    <name type="common">Pacific transparent sea squirt</name>
    <dbReference type="NCBI Taxonomy" id="51511"/>
    <lineage>
        <taxon>Eukaryota</taxon>
        <taxon>Metazoa</taxon>
        <taxon>Chordata</taxon>
        <taxon>Tunicata</taxon>
        <taxon>Ascidiacea</taxon>
        <taxon>Phlebobranchia</taxon>
        <taxon>Cionidae</taxon>
        <taxon>Ciona</taxon>
    </lineage>
</organism>
<dbReference type="Pfam" id="PF00685">
    <property type="entry name" value="Sulfotransfer_1"/>
    <property type="match status" value="1"/>
</dbReference>
<dbReference type="Ensembl" id="ENSCSAVT00000011985.1">
    <property type="protein sequence ID" value="ENSCSAVP00000011847.1"/>
    <property type="gene ID" value="ENSCSAVG00000006951.1"/>
</dbReference>
<evidence type="ECO:0000256" key="1">
    <source>
        <dbReference type="RuleBase" id="RU361155"/>
    </source>
</evidence>
<reference evidence="3" key="2">
    <citation type="submission" date="2025-08" db="UniProtKB">
        <authorList>
            <consortium name="Ensembl"/>
        </authorList>
    </citation>
    <scope>IDENTIFICATION</scope>
</reference>
<evidence type="ECO:0000313" key="4">
    <source>
        <dbReference type="Proteomes" id="UP000007875"/>
    </source>
</evidence>
<dbReference type="SUPFAM" id="SSF52540">
    <property type="entry name" value="P-loop containing nucleoside triphosphate hydrolases"/>
    <property type="match status" value="1"/>
</dbReference>
<dbReference type="GO" id="GO:0006790">
    <property type="term" value="P:sulfur compound metabolic process"/>
    <property type="evidence" value="ECO:0007669"/>
    <property type="project" value="TreeGrafter"/>
</dbReference>
<dbReference type="GeneTree" id="ENSGT00940000164976"/>
<dbReference type="EC" id="2.8.2.-" evidence="1"/>
<reference evidence="4" key="1">
    <citation type="submission" date="2003-08" db="EMBL/GenBank/DDBJ databases">
        <authorList>
            <person name="Birren B."/>
            <person name="Nusbaum C."/>
            <person name="Abebe A."/>
            <person name="Abouelleil A."/>
            <person name="Adekoya E."/>
            <person name="Ait-zahra M."/>
            <person name="Allen N."/>
            <person name="Allen T."/>
            <person name="An P."/>
            <person name="Anderson M."/>
            <person name="Anderson S."/>
            <person name="Arachchi H."/>
            <person name="Armbruster J."/>
            <person name="Bachantsang P."/>
            <person name="Baldwin J."/>
            <person name="Barry A."/>
            <person name="Bayul T."/>
            <person name="Blitshsteyn B."/>
            <person name="Bloom T."/>
            <person name="Blye J."/>
            <person name="Boguslavskiy L."/>
            <person name="Borowsky M."/>
            <person name="Boukhgalter B."/>
            <person name="Brunache A."/>
            <person name="Butler J."/>
            <person name="Calixte N."/>
            <person name="Calvo S."/>
            <person name="Camarata J."/>
            <person name="Campo K."/>
            <person name="Chang J."/>
            <person name="Cheshatsang Y."/>
            <person name="Citroen M."/>
            <person name="Collymore A."/>
            <person name="Considine T."/>
            <person name="Cook A."/>
            <person name="Cooke P."/>
            <person name="Corum B."/>
            <person name="Cuomo C."/>
            <person name="David R."/>
            <person name="Dawoe T."/>
            <person name="Degray S."/>
            <person name="Dodge S."/>
            <person name="Dooley K."/>
            <person name="Dorje P."/>
            <person name="Dorjee K."/>
            <person name="Dorris L."/>
            <person name="Duffey N."/>
            <person name="Dupes A."/>
            <person name="Elkins T."/>
            <person name="Engels R."/>
            <person name="Erickson J."/>
            <person name="Farina A."/>
            <person name="Faro S."/>
            <person name="Ferreira P."/>
            <person name="Fischer H."/>
            <person name="Fitzgerald M."/>
            <person name="Foley K."/>
            <person name="Gage D."/>
            <person name="Galagan J."/>
            <person name="Gearin G."/>
            <person name="Gnerre S."/>
            <person name="Gnirke A."/>
            <person name="Goyette A."/>
            <person name="Graham J."/>
            <person name="Grandbois E."/>
            <person name="Gyaltsen K."/>
            <person name="Hafez N."/>
            <person name="Hagopian D."/>
            <person name="Hagos B."/>
            <person name="Hall J."/>
            <person name="Hatcher B."/>
            <person name="Heller A."/>
            <person name="Higgins H."/>
            <person name="Honan T."/>
            <person name="Horn A."/>
            <person name="Houde N."/>
            <person name="Hughes L."/>
            <person name="Hulme W."/>
            <person name="Husby E."/>
            <person name="Iliev I."/>
            <person name="Jaffe D."/>
            <person name="Jones C."/>
            <person name="Kamal M."/>
            <person name="Kamat A."/>
            <person name="Kamvysselis M."/>
            <person name="Karlsson E."/>
            <person name="Kells C."/>
            <person name="Kieu A."/>
            <person name="Kisner P."/>
            <person name="Kodira C."/>
            <person name="Kulbokas E."/>
            <person name="Labutti K."/>
            <person name="Lama D."/>
            <person name="Landers T."/>
            <person name="Leger J."/>
            <person name="Levine S."/>
            <person name="Lewis D."/>
            <person name="Lewis T."/>
            <person name="Lindblad-toh K."/>
            <person name="Liu X."/>
            <person name="Lokyitsang T."/>
            <person name="Lokyitsang Y."/>
            <person name="Lucien O."/>
            <person name="Lui A."/>
            <person name="Ma L.J."/>
            <person name="Mabbitt R."/>
            <person name="Macdonald J."/>
            <person name="Maclean C."/>
            <person name="Major J."/>
            <person name="Manning J."/>
            <person name="Marabella R."/>
            <person name="Maru K."/>
            <person name="Matthews C."/>
            <person name="Mauceli E."/>
            <person name="Mccarthy M."/>
            <person name="Mcdonough S."/>
            <person name="Mcghee T."/>
            <person name="Meldrim J."/>
            <person name="Meneus L."/>
            <person name="Mesirov J."/>
            <person name="Mihalev A."/>
            <person name="Mihova T."/>
            <person name="Mikkelsen T."/>
            <person name="Mlenga V."/>
            <person name="Moru K."/>
            <person name="Mozes J."/>
            <person name="Mulrain L."/>
            <person name="Munson G."/>
            <person name="Naylor J."/>
            <person name="Newes C."/>
            <person name="Nguyen C."/>
            <person name="Nguyen N."/>
            <person name="Nguyen T."/>
            <person name="Nicol R."/>
            <person name="Nielsen C."/>
            <person name="Nizzari M."/>
            <person name="Norbu C."/>
            <person name="Norbu N."/>
            <person name="O'donnell P."/>
            <person name="Okoawo O."/>
            <person name="O'leary S."/>
            <person name="Omotosho B."/>
            <person name="O'neill K."/>
            <person name="Osman S."/>
            <person name="Parker S."/>
            <person name="Perrin D."/>
            <person name="Phunkhang P."/>
            <person name="Piqani B."/>
            <person name="Purcell S."/>
            <person name="Rachupka T."/>
            <person name="Ramasamy U."/>
            <person name="Rameau R."/>
            <person name="Ray V."/>
            <person name="Raymond C."/>
            <person name="Retta R."/>
            <person name="Richardson S."/>
            <person name="Rise C."/>
            <person name="Rodriguez J."/>
            <person name="Rogers J."/>
            <person name="Rogov P."/>
            <person name="Rutman M."/>
            <person name="Schupbach R."/>
            <person name="Seaman C."/>
            <person name="Settipalli S."/>
            <person name="Sharpe T."/>
            <person name="Sheridan J."/>
            <person name="Sherpa N."/>
            <person name="Shi J."/>
            <person name="Smirnov S."/>
            <person name="Smith C."/>
            <person name="Sougnez C."/>
            <person name="Spencer B."/>
            <person name="Stalker J."/>
            <person name="Stange-thomann N."/>
            <person name="Stavropoulos S."/>
            <person name="Stetson K."/>
            <person name="Stone C."/>
            <person name="Stone S."/>
            <person name="Stubbs M."/>
            <person name="Talamas J."/>
            <person name="Tchuinga P."/>
            <person name="Tenzing P."/>
            <person name="Tesfaye S."/>
            <person name="Theodore J."/>
            <person name="Thoulutsang Y."/>
            <person name="Topham K."/>
            <person name="Towey S."/>
            <person name="Tsamla T."/>
            <person name="Tsomo N."/>
            <person name="Vallee D."/>
            <person name="Vassiliev H."/>
            <person name="Venkataraman V."/>
            <person name="Vinson J."/>
            <person name="Vo A."/>
            <person name="Wade C."/>
            <person name="Wang S."/>
            <person name="Wangchuk T."/>
            <person name="Wangdi T."/>
            <person name="Whittaker C."/>
            <person name="Wilkinson J."/>
            <person name="Wu Y."/>
            <person name="Wyman D."/>
            <person name="Yadav S."/>
            <person name="Yang S."/>
            <person name="Yang X."/>
            <person name="Yeager S."/>
            <person name="Yee E."/>
            <person name="Young G."/>
            <person name="Zainoun J."/>
            <person name="Zembeck L."/>
            <person name="Zimmer A."/>
            <person name="Zody M."/>
            <person name="Lander E."/>
        </authorList>
    </citation>
    <scope>NUCLEOTIDE SEQUENCE [LARGE SCALE GENOMIC DNA]</scope>
</reference>
<keyword evidence="4" id="KW-1185">Reference proteome</keyword>
<feature type="domain" description="Sulfotransferase" evidence="2">
    <location>
        <begin position="1"/>
        <end position="302"/>
    </location>
</feature>
<evidence type="ECO:0000259" key="2">
    <source>
        <dbReference type="Pfam" id="PF00685"/>
    </source>
</evidence>
<dbReference type="Proteomes" id="UP000007875">
    <property type="component" value="Unassembled WGS sequence"/>
</dbReference>
<comment type="similarity">
    <text evidence="1">Belongs to the sulfotransferase 1 family.</text>
</comment>
<dbReference type="AlphaFoldDB" id="H2Z2N5"/>
<accession>H2Z2N5</accession>
<protein>
    <recommendedName>
        <fullName evidence="1">Sulfotransferase</fullName>
        <ecNumber evidence="1">2.8.2.-</ecNumber>
    </recommendedName>
</protein>
<dbReference type="InterPro" id="IPR051135">
    <property type="entry name" value="Gal/GlcNAc/GalNAc_ST"/>
</dbReference>
<dbReference type="InterPro" id="IPR027417">
    <property type="entry name" value="P-loop_NTPase"/>
</dbReference>
<sequence>LIIMSSMRTGSSFTGQLFNQHPDVFYFFEPLFPLQDKVVQLCACFLSIKRLVLSIYTKCPIYCLININLYLLMHYQYCSIRIFAFVHRSSTKALCGEDLCPQVDSCSKCRMFPTSKQIEEKCNAANLRVIKTVRTCHLDHLSRVRSSIGENFKIIHLVRDPRATALSRLRMHYGLGNITREMKINCDFDVTNLETFKNRKLDPVNNWLHGNYMVVRYDDIVMNPINFFKQTTEFVNRDVTGKPIDLHHPDVLDWLQENTRSSEGHFYSTKRNITQQATKWRNEIEMDMVRSVQSVCSRMMEYFGYRKVTTASELKDSSLNLVLPIPEL</sequence>
<dbReference type="PANTHER" id="PTHR10704:SF71">
    <property type="entry name" value="CARBOHYDRATE SULFOTRANSFERASE 1-LIKE"/>
    <property type="match status" value="1"/>
</dbReference>
<keyword evidence="1" id="KW-0808">Transferase</keyword>
<reference evidence="3" key="3">
    <citation type="submission" date="2025-09" db="UniProtKB">
        <authorList>
            <consortium name="Ensembl"/>
        </authorList>
    </citation>
    <scope>IDENTIFICATION</scope>
</reference>
<dbReference type="HOGENOM" id="CLU_028381_3_0_1"/>
<name>H2Z2N5_CIOSA</name>
<dbReference type="GO" id="GO:0006044">
    <property type="term" value="P:N-acetylglucosamine metabolic process"/>
    <property type="evidence" value="ECO:0007669"/>
    <property type="project" value="TreeGrafter"/>
</dbReference>
<dbReference type="Gene3D" id="3.40.50.300">
    <property type="entry name" value="P-loop containing nucleotide triphosphate hydrolases"/>
    <property type="match status" value="1"/>
</dbReference>
<dbReference type="GO" id="GO:0001517">
    <property type="term" value="F:N-acetylglucosamine 6-O-sulfotransferase activity"/>
    <property type="evidence" value="ECO:0007669"/>
    <property type="project" value="TreeGrafter"/>
</dbReference>
<proteinExistence type="inferred from homology"/>